<name>A0ACC0UBT1_9AGAM</name>
<evidence type="ECO:0000313" key="2">
    <source>
        <dbReference type="Proteomes" id="UP001207468"/>
    </source>
</evidence>
<organism evidence="1 2">
    <name type="scientific">Russula earlei</name>
    <dbReference type="NCBI Taxonomy" id="71964"/>
    <lineage>
        <taxon>Eukaryota</taxon>
        <taxon>Fungi</taxon>
        <taxon>Dikarya</taxon>
        <taxon>Basidiomycota</taxon>
        <taxon>Agaricomycotina</taxon>
        <taxon>Agaricomycetes</taxon>
        <taxon>Russulales</taxon>
        <taxon>Russulaceae</taxon>
        <taxon>Russula</taxon>
    </lineage>
</organism>
<gene>
    <name evidence="1" type="ORF">F5148DRAFT_1191572</name>
</gene>
<protein>
    <submittedName>
        <fullName evidence="1">Uncharacterized protein</fullName>
    </submittedName>
</protein>
<accession>A0ACC0UBT1</accession>
<sequence>MLAATHKPFNHARPSISYPIPLSDYPPTLHSPLHSPTQTTQRSMSIKSHRGRRPSLSSPMSWLTRSNSSGSQNHPARASHAKSSSIGSITHSSLGVGVTIVRTPQEALAGTGVTLEYPSDPENENGRVLENSPLEEEEEEGEGEGEEGDMNSEPADQADSHAEQSETPSVPPAYSPPRSSLPLSKSTPSLPLKDPQPGRPTRPPPLQPVSDIQKKLPPPPLSSLFPPVPPLLHNLPNPSSPPPFECVLLSPAPPSAIDFSKVLVTLETCTATHRTTFSTLTSRPSRLANYLKSLFANGDEELDHENGSLSPHAEERSFNSIFHNHLTSSGLLSPSAYNVHIFLDRASPSYDHILAYLRSQPTTIEHLHSATPARLEALLALRDEAAYLDLPELVHLCTAEMRRNPCLHLPQLLRNSSSHVLAHTRGPSSSTMRSMDTLRERDENDAGADADVGSTSTGRDSIDSAKSAGSARGRGRSRSTTTAPVAAAANEKKGDPSPHPATTPLLHRRITSQSQSRERPELMEVKSATLRGRPAGNWL</sequence>
<comment type="caution">
    <text evidence="1">The sequence shown here is derived from an EMBL/GenBank/DDBJ whole genome shotgun (WGS) entry which is preliminary data.</text>
</comment>
<dbReference type="Proteomes" id="UP001207468">
    <property type="component" value="Unassembled WGS sequence"/>
</dbReference>
<reference evidence="1" key="1">
    <citation type="submission" date="2021-03" db="EMBL/GenBank/DDBJ databases">
        <title>Evolutionary priming and transition to the ectomycorrhizal habit in an iconic lineage of mushroom-forming fungi: is preadaptation a requirement?</title>
        <authorList>
            <consortium name="DOE Joint Genome Institute"/>
            <person name="Looney B.P."/>
            <person name="Miyauchi S."/>
            <person name="Morin E."/>
            <person name="Drula E."/>
            <person name="Courty P.E."/>
            <person name="Chicoki N."/>
            <person name="Fauchery L."/>
            <person name="Kohler A."/>
            <person name="Kuo A."/>
            <person name="LaButti K."/>
            <person name="Pangilinan J."/>
            <person name="Lipzen A."/>
            <person name="Riley R."/>
            <person name="Andreopoulos W."/>
            <person name="He G."/>
            <person name="Johnson J."/>
            <person name="Barry K.W."/>
            <person name="Grigoriev I.V."/>
            <person name="Nagy L."/>
            <person name="Hibbett D."/>
            <person name="Henrissat B."/>
            <person name="Matheny P.B."/>
            <person name="Labbe J."/>
            <person name="Martin A.F."/>
        </authorList>
    </citation>
    <scope>NUCLEOTIDE SEQUENCE</scope>
    <source>
        <strain evidence="1">BPL698</strain>
    </source>
</reference>
<keyword evidence="2" id="KW-1185">Reference proteome</keyword>
<dbReference type="EMBL" id="JAGFNK010000076">
    <property type="protein sequence ID" value="KAI9508941.1"/>
    <property type="molecule type" value="Genomic_DNA"/>
</dbReference>
<proteinExistence type="predicted"/>
<evidence type="ECO:0000313" key="1">
    <source>
        <dbReference type="EMBL" id="KAI9508941.1"/>
    </source>
</evidence>